<evidence type="ECO:0000256" key="5">
    <source>
        <dbReference type="ARBA" id="ARBA00022512"/>
    </source>
</evidence>
<evidence type="ECO:0000256" key="3">
    <source>
        <dbReference type="ARBA" id="ARBA00007542"/>
    </source>
</evidence>
<reference evidence="13 14" key="1">
    <citation type="submission" date="2015-06" db="EMBL/GenBank/DDBJ databases">
        <title>More than comparative genomics: Whole genome sequencing reveals elusive C. pecorum plasmid and re-evaluates genetic differences and phylogenetic relationships between C. pecorum from pig, cattle, sheep and koala hosts.</title>
        <authorList>
            <person name="Jelocnik M."/>
            <person name="Bachmann N.L."/>
            <person name="Kaltenboeck B."/>
            <person name="Waugh C."/>
            <person name="Woolford L."/>
            <person name="Speight N."/>
            <person name="Gillett A."/>
            <person name="Higgins D."/>
            <person name="Flanagan C."/>
            <person name="Myers G."/>
            <person name="Timms P."/>
            <person name="Polkinghorne A."/>
        </authorList>
    </citation>
    <scope>NUCLEOTIDE SEQUENCE [LARGE SCALE GENOMIC DNA]</scope>
    <source>
        <strain evidence="13 14">L1</strain>
    </source>
</reference>
<evidence type="ECO:0000256" key="10">
    <source>
        <dbReference type="ARBA" id="ARBA00023237"/>
    </source>
</evidence>
<evidence type="ECO:0000256" key="7">
    <source>
        <dbReference type="ARBA" id="ARBA00022692"/>
    </source>
</evidence>
<dbReference type="RefSeq" id="WP_058787530.1">
    <property type="nucleotide sequence ID" value="NZ_LFRH01000001.1"/>
</dbReference>
<evidence type="ECO:0000259" key="12">
    <source>
        <dbReference type="PROSITE" id="PS51208"/>
    </source>
</evidence>
<keyword evidence="7" id="KW-0812">Transmembrane</keyword>
<evidence type="ECO:0000256" key="9">
    <source>
        <dbReference type="ARBA" id="ARBA00023136"/>
    </source>
</evidence>
<sequence length="952" mass="104138">MKLLKVHFTKICYTINFILIFSPSLYATNTPLAAETCPGVLDNLCSLFPRAKDININFPQNTFLGFTYSSSEDITLNNYNNLTSCLKEKQENGGCFNCRNFTLVNSTGTTMFSQNVTTGQGGAIYTSQKLSITNNSSELIFSNNKSWNIFSTGSRNRGGVCCAGTDFEIINNKNYIYFIDNSSQDGGVAYVAQYVRIQGNTHPILFLNNTVVRDNSGTSGTGGAFFCQNTNISGNSSPIYFVNNQACRGGAFFCNGSLTIEHNPGTVVFNNNAAIYDNNSDGGAICINNNNSFVIQNNPGIVVFDNNFASRNGGGISSKNLRIMNSGPVYFINNTANWGGAFLLNQNGICSLFAEQGDIIFNNNLSYATPWTGKRNAIHCTPGVSLTLGASAGRTLAFYDPIEHQHTTSNPLVFNPESYHQGTVLFSGATVPKDLVDKENFYTESKNTSELRNGVLAIERSAWLGVFKLSQTGGTLRLGGGGTLSNNTNAASGSTITITNLALNLPSILSTGVAPKIWIYPASNTQNNVTTYTENANTSITLSGPLSLLDDDNQSPYDSADLAESLKKIPLLYLSDVTAKRINTDAFIPEGLNAGTHYGYQGLWSPYWEETKTTTDNSSDLTANTLHRHLYADWTAIGYVPNPEYAAYIVPATLWQTFYTLQAGLQTFDNFQTPSHYLFQTRGNALGLFVHQNPKGKIPGFRMDSIGYSLGPSTKTAHNHKVSLSFAKFHSNVKEKNSQNKSASHITFAALELKMPWFHEWIHTSTSLAYSYGSHHISSIFPTRKESAEGKTFSHSLGASASLYLPIQAVTKRFSATPFIKILGVRSFLSSFTETGSKPRKFLTDQPLCNVTVPLGVQSSWRTQFHLPCEWHFEIAYEPMVYQNTPDISTTLIVSGGTWTTEGPTIARNSFVFKGSSLTSIFPNVHIFLNYQGSVSSSTSLHYLQAGSQVTF</sequence>
<evidence type="ECO:0000256" key="1">
    <source>
        <dbReference type="ARBA" id="ARBA00004191"/>
    </source>
</evidence>
<dbReference type="AlphaFoldDB" id="A0AA40PRK1"/>
<dbReference type="SMART" id="SM00869">
    <property type="entry name" value="Autotransporter"/>
    <property type="match status" value="1"/>
</dbReference>
<keyword evidence="10" id="KW-0998">Cell outer membrane</keyword>
<dbReference type="Pfam" id="PF03797">
    <property type="entry name" value="Autotransporter"/>
    <property type="match status" value="1"/>
</dbReference>
<dbReference type="PROSITE" id="PS51208">
    <property type="entry name" value="AUTOTRANSPORTER"/>
    <property type="match status" value="1"/>
</dbReference>
<accession>A0AA40PRK1</accession>
<feature type="domain" description="Autotransporter" evidence="12">
    <location>
        <begin position="671"/>
        <end position="952"/>
    </location>
</feature>
<evidence type="ECO:0000256" key="11">
    <source>
        <dbReference type="SAM" id="SignalP"/>
    </source>
</evidence>
<evidence type="ECO:0000256" key="4">
    <source>
        <dbReference type="ARBA" id="ARBA00022452"/>
    </source>
</evidence>
<keyword evidence="6" id="KW-0964">Secreted</keyword>
<evidence type="ECO:0000256" key="8">
    <source>
        <dbReference type="ARBA" id="ARBA00022729"/>
    </source>
</evidence>
<dbReference type="InterPro" id="IPR003368">
    <property type="entry name" value="POMP_repeat"/>
</dbReference>
<dbReference type="Proteomes" id="UP000054301">
    <property type="component" value="Unassembled WGS sequence"/>
</dbReference>
<proteinExistence type="inferred from homology"/>
<dbReference type="Pfam" id="PF07548">
    <property type="entry name" value="ChlamPMP_M"/>
    <property type="match status" value="1"/>
</dbReference>
<feature type="signal peptide" evidence="11">
    <location>
        <begin position="1"/>
        <end position="27"/>
    </location>
</feature>
<dbReference type="GO" id="GO:0009279">
    <property type="term" value="C:cell outer membrane"/>
    <property type="evidence" value="ECO:0007669"/>
    <property type="project" value="UniProtKB-SubCell"/>
</dbReference>
<feature type="chain" id="PRO_5041268424" evidence="11">
    <location>
        <begin position="28"/>
        <end position="952"/>
    </location>
</feature>
<organism evidence="13 14">
    <name type="scientific">Chlamydia pecorum</name>
    <dbReference type="NCBI Taxonomy" id="85991"/>
    <lineage>
        <taxon>Bacteria</taxon>
        <taxon>Pseudomonadati</taxon>
        <taxon>Chlamydiota</taxon>
        <taxon>Chlamydiia</taxon>
        <taxon>Chlamydiales</taxon>
        <taxon>Chlamydiaceae</taxon>
        <taxon>Chlamydia/Chlamydophila group</taxon>
        <taxon>Chlamydia</taxon>
    </lineage>
</organism>
<evidence type="ECO:0000313" key="13">
    <source>
        <dbReference type="EMBL" id="KTF29329.1"/>
    </source>
</evidence>
<comment type="caution">
    <text evidence="13">The sequence shown here is derived from an EMBL/GenBank/DDBJ whole genome shotgun (WGS) entry which is preliminary data.</text>
</comment>
<dbReference type="InterPro" id="IPR036709">
    <property type="entry name" value="Autotransporte_beta_dom_sf"/>
</dbReference>
<name>A0AA40PRK1_9CHLA</name>
<keyword evidence="4" id="KW-1134">Transmembrane beta strand</keyword>
<gene>
    <name evidence="13" type="ORF">cpL1_0540</name>
</gene>
<evidence type="ECO:0000313" key="14">
    <source>
        <dbReference type="Proteomes" id="UP000054301"/>
    </source>
</evidence>
<dbReference type="InterPro" id="IPR011427">
    <property type="entry name" value="Polymorphic_membr_middle"/>
</dbReference>
<evidence type="ECO:0000256" key="6">
    <source>
        <dbReference type="ARBA" id="ARBA00022525"/>
    </source>
</evidence>
<dbReference type="SUPFAM" id="SSF103515">
    <property type="entry name" value="Autotransporter"/>
    <property type="match status" value="1"/>
</dbReference>
<dbReference type="EMBL" id="LFRH01000001">
    <property type="protein sequence ID" value="KTF29329.1"/>
    <property type="molecule type" value="Genomic_DNA"/>
</dbReference>
<keyword evidence="5" id="KW-0134">Cell wall</keyword>
<dbReference type="NCBIfam" id="TIGR01376">
    <property type="entry name" value="POMP_repeat"/>
    <property type="match status" value="3"/>
</dbReference>
<comment type="similarity">
    <text evidence="3">Belongs to the PMP outer membrane protein family.</text>
</comment>
<dbReference type="Pfam" id="PF02415">
    <property type="entry name" value="Chlam_PMP"/>
    <property type="match status" value="2"/>
</dbReference>
<dbReference type="InterPro" id="IPR005546">
    <property type="entry name" value="Autotransporte_beta"/>
</dbReference>
<protein>
    <submittedName>
        <fullName evidence="13">Autotransporter beta-domain protein</fullName>
    </submittedName>
</protein>
<comment type="subcellular location">
    <subcellularLocation>
        <location evidence="2">Cell outer membrane</location>
        <topology evidence="2">Peripheral membrane protein</topology>
        <orientation evidence="2">Extracellular side</orientation>
    </subcellularLocation>
    <subcellularLocation>
        <location evidence="1">Secreted</location>
        <location evidence="1">Cell wall</location>
    </subcellularLocation>
</comment>
<keyword evidence="8 11" id="KW-0732">Signal</keyword>
<keyword evidence="9" id="KW-0472">Membrane</keyword>
<evidence type="ECO:0000256" key="2">
    <source>
        <dbReference type="ARBA" id="ARBA00004416"/>
    </source>
</evidence>
<dbReference type="Gene3D" id="2.40.128.130">
    <property type="entry name" value="Autotransporter beta-domain"/>
    <property type="match status" value="1"/>
</dbReference>